<proteinExistence type="predicted"/>
<dbReference type="EMBL" id="GL734880">
    <property type="protein sequence ID" value="EFX61247.1"/>
    <property type="molecule type" value="Genomic_DNA"/>
</dbReference>
<dbReference type="KEGG" id="dpx:DAPPUDRAFT_340359"/>
<accession>E9I433</accession>
<dbReference type="HOGENOM" id="CLU_2173530_0_0_1"/>
<keyword evidence="2" id="KW-1185">Reference proteome</keyword>
<evidence type="ECO:0000313" key="2">
    <source>
        <dbReference type="Proteomes" id="UP000000305"/>
    </source>
</evidence>
<dbReference type="Proteomes" id="UP000000305">
    <property type="component" value="Unassembled WGS sequence"/>
</dbReference>
<reference evidence="1 2" key="1">
    <citation type="journal article" date="2011" name="Science">
        <title>The ecoresponsive genome of Daphnia pulex.</title>
        <authorList>
            <person name="Colbourne J.K."/>
            <person name="Pfrender M.E."/>
            <person name="Gilbert D."/>
            <person name="Thomas W.K."/>
            <person name="Tucker A."/>
            <person name="Oakley T.H."/>
            <person name="Tokishita S."/>
            <person name="Aerts A."/>
            <person name="Arnold G.J."/>
            <person name="Basu M.K."/>
            <person name="Bauer D.J."/>
            <person name="Caceres C.E."/>
            <person name="Carmel L."/>
            <person name="Casola C."/>
            <person name="Choi J.H."/>
            <person name="Detter J.C."/>
            <person name="Dong Q."/>
            <person name="Dusheyko S."/>
            <person name="Eads B.D."/>
            <person name="Frohlich T."/>
            <person name="Geiler-Samerotte K.A."/>
            <person name="Gerlach D."/>
            <person name="Hatcher P."/>
            <person name="Jogdeo S."/>
            <person name="Krijgsveld J."/>
            <person name="Kriventseva E.V."/>
            <person name="Kultz D."/>
            <person name="Laforsch C."/>
            <person name="Lindquist E."/>
            <person name="Lopez J."/>
            <person name="Manak J.R."/>
            <person name="Muller J."/>
            <person name="Pangilinan J."/>
            <person name="Patwardhan R.P."/>
            <person name="Pitluck S."/>
            <person name="Pritham E.J."/>
            <person name="Rechtsteiner A."/>
            <person name="Rho M."/>
            <person name="Rogozin I.B."/>
            <person name="Sakarya O."/>
            <person name="Salamov A."/>
            <person name="Schaack S."/>
            <person name="Shapiro H."/>
            <person name="Shiga Y."/>
            <person name="Skalitzky C."/>
            <person name="Smith Z."/>
            <person name="Souvorov A."/>
            <person name="Sung W."/>
            <person name="Tang Z."/>
            <person name="Tsuchiya D."/>
            <person name="Tu H."/>
            <person name="Vos H."/>
            <person name="Wang M."/>
            <person name="Wolf Y.I."/>
            <person name="Yamagata H."/>
            <person name="Yamada T."/>
            <person name="Ye Y."/>
            <person name="Shaw J.R."/>
            <person name="Andrews J."/>
            <person name="Crease T.J."/>
            <person name="Tang H."/>
            <person name="Lucas S.M."/>
            <person name="Robertson H.M."/>
            <person name="Bork P."/>
            <person name="Koonin E.V."/>
            <person name="Zdobnov E.M."/>
            <person name="Grigoriev I.V."/>
            <person name="Lynch M."/>
            <person name="Boore J.L."/>
        </authorList>
    </citation>
    <scope>NUCLEOTIDE SEQUENCE [LARGE SCALE GENOMIC DNA]</scope>
</reference>
<organism evidence="1 2">
    <name type="scientific">Daphnia pulex</name>
    <name type="common">Water flea</name>
    <dbReference type="NCBI Taxonomy" id="6669"/>
    <lineage>
        <taxon>Eukaryota</taxon>
        <taxon>Metazoa</taxon>
        <taxon>Ecdysozoa</taxon>
        <taxon>Arthropoda</taxon>
        <taxon>Crustacea</taxon>
        <taxon>Branchiopoda</taxon>
        <taxon>Diplostraca</taxon>
        <taxon>Cladocera</taxon>
        <taxon>Anomopoda</taxon>
        <taxon>Daphniidae</taxon>
        <taxon>Daphnia</taxon>
    </lineage>
</organism>
<protein>
    <submittedName>
        <fullName evidence="1">Uncharacterized protein</fullName>
    </submittedName>
</protein>
<name>E9I433_DAPPU</name>
<dbReference type="InParanoid" id="E9I433"/>
<evidence type="ECO:0000313" key="1">
    <source>
        <dbReference type="EMBL" id="EFX61247.1"/>
    </source>
</evidence>
<dbReference type="AlphaFoldDB" id="E9I433"/>
<gene>
    <name evidence="1" type="ORF">DAPPUDRAFT_340359</name>
</gene>
<sequence>MNSLVFDLEKVSAVLQNANHVSSFPQTVNYTMKYMDYWSPIDNQWHHHESCYVFEREISDLMINSLFKSQAVMVEREEEYLPVITEKQEHSWESAYREYMAKKDKSSNQL</sequence>